<comment type="similarity">
    <text evidence="1 2">Belongs to the polypeptide deformylase family.</text>
</comment>
<evidence type="ECO:0000256" key="1">
    <source>
        <dbReference type="ARBA" id="ARBA00010759"/>
    </source>
</evidence>
<evidence type="ECO:0000256" key="2">
    <source>
        <dbReference type="HAMAP-Rule" id="MF_00163"/>
    </source>
</evidence>
<dbReference type="InterPro" id="IPR036821">
    <property type="entry name" value="Peptide_deformylase_sf"/>
</dbReference>
<dbReference type="EC" id="3.5.1.88" evidence="2"/>
<keyword evidence="2" id="KW-0378">Hydrolase</keyword>
<keyword evidence="2" id="KW-0408">Iron</keyword>
<dbReference type="PRINTS" id="PR01576">
    <property type="entry name" value="PDEFORMYLASE"/>
</dbReference>
<proteinExistence type="inferred from homology"/>
<feature type="binding site" evidence="2">
    <location>
        <position position="107"/>
    </location>
    <ligand>
        <name>Fe cation</name>
        <dbReference type="ChEBI" id="CHEBI:24875"/>
    </ligand>
</feature>
<reference evidence="4" key="1">
    <citation type="submission" date="2017-09" db="EMBL/GenBank/DDBJ databases">
        <title>Depth-based differentiation of microbial function through sediment-hosted aquifers and enrichment of novel symbionts in the deep terrestrial subsurface.</title>
        <authorList>
            <person name="Probst A.J."/>
            <person name="Ladd B."/>
            <person name="Jarett J.K."/>
            <person name="Geller-Mcgrath D.E."/>
            <person name="Sieber C.M.K."/>
            <person name="Emerson J.B."/>
            <person name="Anantharaman K."/>
            <person name="Thomas B.C."/>
            <person name="Malmstrom R."/>
            <person name="Stieglmeier M."/>
            <person name="Klingl A."/>
            <person name="Woyke T."/>
            <person name="Ryan C.M."/>
            <person name="Banfield J.F."/>
        </authorList>
    </citation>
    <scope>NUCLEOTIDE SEQUENCE [LARGE SCALE GENOMIC DNA]</scope>
</reference>
<keyword evidence="2" id="KW-0479">Metal-binding</keyword>
<comment type="caution">
    <text evidence="3">The sequence shown here is derived from an EMBL/GenBank/DDBJ whole genome shotgun (WGS) entry which is preliminary data.</text>
</comment>
<name>A0A2M6NZZ2_9BACT</name>
<dbReference type="GO" id="GO:0006412">
    <property type="term" value="P:translation"/>
    <property type="evidence" value="ECO:0007669"/>
    <property type="project" value="UniProtKB-UniRule"/>
</dbReference>
<dbReference type="SUPFAM" id="SSF56420">
    <property type="entry name" value="Peptide deformylase"/>
    <property type="match status" value="1"/>
</dbReference>
<dbReference type="Gene3D" id="3.90.45.10">
    <property type="entry name" value="Peptide deformylase"/>
    <property type="match status" value="1"/>
</dbReference>
<dbReference type="InterPro" id="IPR023635">
    <property type="entry name" value="Peptide_deformylase"/>
</dbReference>
<evidence type="ECO:0000313" key="4">
    <source>
        <dbReference type="Proteomes" id="UP000228528"/>
    </source>
</evidence>
<feature type="binding site" evidence="2">
    <location>
        <position position="153"/>
    </location>
    <ligand>
        <name>Fe cation</name>
        <dbReference type="ChEBI" id="CHEBI:24875"/>
    </ligand>
</feature>
<dbReference type="PANTHER" id="PTHR10458:SF22">
    <property type="entry name" value="PEPTIDE DEFORMYLASE"/>
    <property type="match status" value="1"/>
</dbReference>
<dbReference type="NCBIfam" id="TIGR00079">
    <property type="entry name" value="pept_deformyl"/>
    <property type="match status" value="1"/>
</dbReference>
<dbReference type="Proteomes" id="UP000228528">
    <property type="component" value="Unassembled WGS sequence"/>
</dbReference>
<organism evidence="3 4">
    <name type="scientific">Candidatus Magasanikbacteria bacterium CG10_big_fil_rev_8_21_14_0_10_38_6</name>
    <dbReference type="NCBI Taxonomy" id="1974647"/>
    <lineage>
        <taxon>Bacteria</taxon>
        <taxon>Candidatus Magasanikiibacteriota</taxon>
    </lineage>
</organism>
<dbReference type="Pfam" id="PF01327">
    <property type="entry name" value="Pep_deformylase"/>
    <property type="match status" value="1"/>
</dbReference>
<dbReference type="AlphaFoldDB" id="A0A2M6NZZ2"/>
<sequence>MMLDIITHPNPSILQQECTPVVSDTLKEVKTQEWFQAMIATMHYSNGIGIAGPQVGVLTQACIIGNEAFTKKISVRKGSISLTEDLVLVNPTWHRLNRRTAWDTEGCLSIPKTFGKVKRSTVIRVECLDRFGNELVFDAHQFFARVIQHEIDHLHGVLFIEKAKDIYDID</sequence>
<keyword evidence="2" id="KW-0648">Protein biosynthesis</keyword>
<dbReference type="CDD" id="cd00487">
    <property type="entry name" value="Pep_deformylase"/>
    <property type="match status" value="1"/>
</dbReference>
<dbReference type="EMBL" id="PFBW01000194">
    <property type="protein sequence ID" value="PIR77045.1"/>
    <property type="molecule type" value="Genomic_DNA"/>
</dbReference>
<comment type="cofactor">
    <cofactor evidence="2">
        <name>Fe(2+)</name>
        <dbReference type="ChEBI" id="CHEBI:29033"/>
    </cofactor>
    <text evidence="2">Binds 1 Fe(2+) ion.</text>
</comment>
<dbReference type="GO" id="GO:0046872">
    <property type="term" value="F:metal ion binding"/>
    <property type="evidence" value="ECO:0007669"/>
    <property type="project" value="UniProtKB-KW"/>
</dbReference>
<dbReference type="NCBIfam" id="NF001159">
    <property type="entry name" value="PRK00150.1-3"/>
    <property type="match status" value="1"/>
</dbReference>
<comment type="catalytic activity">
    <reaction evidence="2">
        <text>N-terminal N-formyl-L-methionyl-[peptide] + H2O = N-terminal L-methionyl-[peptide] + formate</text>
        <dbReference type="Rhea" id="RHEA:24420"/>
        <dbReference type="Rhea" id="RHEA-COMP:10639"/>
        <dbReference type="Rhea" id="RHEA-COMP:10640"/>
        <dbReference type="ChEBI" id="CHEBI:15377"/>
        <dbReference type="ChEBI" id="CHEBI:15740"/>
        <dbReference type="ChEBI" id="CHEBI:49298"/>
        <dbReference type="ChEBI" id="CHEBI:64731"/>
        <dbReference type="EC" id="3.5.1.88"/>
    </reaction>
</comment>
<feature type="active site" evidence="2">
    <location>
        <position position="150"/>
    </location>
</feature>
<accession>A0A2M6NZZ2</accession>
<gene>
    <name evidence="2 3" type="primary">def</name>
    <name evidence="3" type="ORF">COU30_04590</name>
</gene>
<feature type="binding site" evidence="2">
    <location>
        <position position="149"/>
    </location>
    <ligand>
        <name>Fe cation</name>
        <dbReference type="ChEBI" id="CHEBI:24875"/>
    </ligand>
</feature>
<dbReference type="PANTHER" id="PTHR10458">
    <property type="entry name" value="PEPTIDE DEFORMYLASE"/>
    <property type="match status" value="1"/>
</dbReference>
<comment type="function">
    <text evidence="2">Removes the formyl group from the N-terminal Met of newly synthesized proteins. Requires at least a dipeptide for an efficient rate of reaction. N-terminal L-methionine is a prerequisite for activity but the enzyme has broad specificity at other positions.</text>
</comment>
<dbReference type="PIRSF" id="PIRSF004749">
    <property type="entry name" value="Pep_def"/>
    <property type="match status" value="1"/>
</dbReference>
<dbReference type="GO" id="GO:0042586">
    <property type="term" value="F:peptide deformylase activity"/>
    <property type="evidence" value="ECO:0007669"/>
    <property type="project" value="UniProtKB-UniRule"/>
</dbReference>
<dbReference type="HAMAP" id="MF_00163">
    <property type="entry name" value="Pep_deformylase"/>
    <property type="match status" value="1"/>
</dbReference>
<evidence type="ECO:0000313" key="3">
    <source>
        <dbReference type="EMBL" id="PIR77045.1"/>
    </source>
</evidence>
<protein>
    <recommendedName>
        <fullName evidence="2">Peptide deformylase</fullName>
        <shortName evidence="2">PDF</shortName>
        <ecNumber evidence="2">3.5.1.88</ecNumber>
    </recommendedName>
    <alternativeName>
        <fullName evidence="2">Polypeptide deformylase</fullName>
    </alternativeName>
</protein>